<organism evidence="2 3">
    <name type="scientific">Nepenthes gracilis</name>
    <name type="common">Slender pitcher plant</name>
    <dbReference type="NCBI Taxonomy" id="150966"/>
    <lineage>
        <taxon>Eukaryota</taxon>
        <taxon>Viridiplantae</taxon>
        <taxon>Streptophyta</taxon>
        <taxon>Embryophyta</taxon>
        <taxon>Tracheophyta</taxon>
        <taxon>Spermatophyta</taxon>
        <taxon>Magnoliopsida</taxon>
        <taxon>eudicotyledons</taxon>
        <taxon>Gunneridae</taxon>
        <taxon>Pentapetalae</taxon>
        <taxon>Caryophyllales</taxon>
        <taxon>Nepenthaceae</taxon>
        <taxon>Nepenthes</taxon>
    </lineage>
</organism>
<protein>
    <submittedName>
        <fullName evidence="2">Uncharacterized protein</fullName>
    </submittedName>
</protein>
<evidence type="ECO:0000313" key="3">
    <source>
        <dbReference type="Proteomes" id="UP001279734"/>
    </source>
</evidence>
<dbReference type="Proteomes" id="UP001279734">
    <property type="component" value="Unassembled WGS sequence"/>
</dbReference>
<sequence>MTDGSSAAAFAGFSSLFLGEDSLVVPLWICFGDGVVITPPSAGLVALWFSFGLPYVAAAWHLCHAALETLGSCIAPQVGSGLDSCKPFCILVRWTKPFEAGACSVVWCSVVWSLLCLRLELCSCFCILISGENVQWSLDVQCPILVQPNVDGISANLMLDYIFCFYGGSWL</sequence>
<keyword evidence="3" id="KW-1185">Reference proteome</keyword>
<name>A0AAD3T8J7_NEPGR</name>
<gene>
    <name evidence="2" type="ORF">Nepgr_026615</name>
</gene>
<reference evidence="2" key="1">
    <citation type="submission" date="2023-05" db="EMBL/GenBank/DDBJ databases">
        <title>Nepenthes gracilis genome sequencing.</title>
        <authorList>
            <person name="Fukushima K."/>
        </authorList>
    </citation>
    <scope>NUCLEOTIDE SEQUENCE</scope>
    <source>
        <strain evidence="2">SING2019-196</strain>
    </source>
</reference>
<comment type="caution">
    <text evidence="2">The sequence shown here is derived from an EMBL/GenBank/DDBJ whole genome shotgun (WGS) entry which is preliminary data.</text>
</comment>
<keyword evidence="1" id="KW-0472">Membrane</keyword>
<dbReference type="EMBL" id="BSYO01000028">
    <property type="protein sequence ID" value="GMH24772.1"/>
    <property type="molecule type" value="Genomic_DNA"/>
</dbReference>
<proteinExistence type="predicted"/>
<evidence type="ECO:0000256" key="1">
    <source>
        <dbReference type="SAM" id="Phobius"/>
    </source>
</evidence>
<feature type="transmembrane region" description="Helical" evidence="1">
    <location>
        <begin position="42"/>
        <end position="62"/>
    </location>
</feature>
<dbReference type="AlphaFoldDB" id="A0AAD3T8J7"/>
<accession>A0AAD3T8J7</accession>
<keyword evidence="1" id="KW-0812">Transmembrane</keyword>
<evidence type="ECO:0000313" key="2">
    <source>
        <dbReference type="EMBL" id="GMH24772.1"/>
    </source>
</evidence>
<keyword evidence="1" id="KW-1133">Transmembrane helix</keyword>